<dbReference type="Pfam" id="PF02922">
    <property type="entry name" value="CBM_48"/>
    <property type="match status" value="1"/>
</dbReference>
<dbReference type="InterPro" id="IPR014756">
    <property type="entry name" value="Ig_E-set"/>
</dbReference>
<dbReference type="SUPFAM" id="SSF51011">
    <property type="entry name" value="Glycosyl hydrolase domain"/>
    <property type="match status" value="1"/>
</dbReference>
<comment type="caution">
    <text evidence="6">The sequence shown here is derived from an EMBL/GenBank/DDBJ whole genome shotgun (WGS) entry which is preliminary data.</text>
</comment>
<dbReference type="Proteomes" id="UP001606099">
    <property type="component" value="Unassembled WGS sequence"/>
</dbReference>
<comment type="similarity">
    <text evidence="1">Belongs to the glycosyl hydrolase 13 family.</text>
</comment>
<dbReference type="InterPro" id="IPR004193">
    <property type="entry name" value="Glyco_hydro_13_N"/>
</dbReference>
<dbReference type="InterPro" id="IPR017853">
    <property type="entry name" value="GH"/>
</dbReference>
<dbReference type="EC" id="3.2.1.196" evidence="6"/>
<dbReference type="SUPFAM" id="SSF51445">
    <property type="entry name" value="(Trans)glycosidases"/>
    <property type="match status" value="1"/>
</dbReference>
<dbReference type="Gene3D" id="3.20.20.80">
    <property type="entry name" value="Glycosidases"/>
    <property type="match status" value="1"/>
</dbReference>
<dbReference type="EMBL" id="JBIGHZ010000001">
    <property type="protein sequence ID" value="MFG6447134.1"/>
    <property type="molecule type" value="Genomic_DNA"/>
</dbReference>
<dbReference type="PANTHER" id="PTHR43002">
    <property type="entry name" value="GLYCOGEN DEBRANCHING ENZYME"/>
    <property type="match status" value="1"/>
</dbReference>
<dbReference type="CDD" id="cd11326">
    <property type="entry name" value="AmyAc_Glg_debranch"/>
    <property type="match status" value="1"/>
</dbReference>
<proteinExistence type="inferred from homology"/>
<dbReference type="InterPro" id="IPR013783">
    <property type="entry name" value="Ig-like_fold"/>
</dbReference>
<evidence type="ECO:0000256" key="2">
    <source>
        <dbReference type="ARBA" id="ARBA00022801"/>
    </source>
</evidence>
<feature type="compositionally biased region" description="Basic and acidic residues" evidence="4">
    <location>
        <begin position="502"/>
        <end position="514"/>
    </location>
</feature>
<dbReference type="CDD" id="cd02856">
    <property type="entry name" value="E_set_GDE_Isoamylase_N"/>
    <property type="match status" value="1"/>
</dbReference>
<dbReference type="InterPro" id="IPR013780">
    <property type="entry name" value="Glyco_hydro_b"/>
</dbReference>
<gene>
    <name evidence="6" type="primary">glgX</name>
    <name evidence="6" type="ORF">ACG0Z6_02625</name>
</gene>
<sequence>MTVGGLPLSISLWPEQLRAGRPYPLGAQVGPQQGQEGVNFAVFSEHAEALELCLFAPDGVQELRRYALHGPHDGVFHGFLPGVGAGLLYGLRAYGPYDPKRGHRFNPHKLLLDPYAREIVGHFDGADQHHGYVVDHPEGTHSFDVRDNAVQALKACVPAPLVGPSPRHSAPRIAPADMVLYELHVKGFSMQHPGIPPALQGSYAGLAHPAAIAHFKALGVTTLSLLPVHYALDEPHLRRKGLRNYWGYNTLGYFAPDPRWAQAAHRRDPSAVAAEFRAMVAALHEAGLEVVLDVVYNHSAEGNEWGPTLCWRGLDNASYYRLQADDKSRSENLTGCGNTLNVAHPRVTQLVLDSLRFWVQEMGVDGFRFDLAPVLGRVASGGFDPQAAFFTALRQDPLLAQVHLIAEPWDAAGFDAYQTGRFPGRFMEWNDKFRDAVRAYWLGPHCGGPVAGRGEFARRLCASSDLFQHSQRLPWASINYLSAHDGFTLQDVVSYSRKHNHANGEDNRDGRDGELSANFGVEGPSLDPTIAATRERVRRAMLASLLLAQGTPMLLAGDDIANSQGGNNNAYCQDNPTGWLDWAQAQTDLTAFVAELLRLRRQHPLLRHTHWHGAAAPVAGEACLSWHTPEGAAMQLQDWHAPDSRAFACVVHPATAHEAVLALVFNPEQHDLPITLPEGTWRLLLDSSGMLRPQALPHPSLCAPAHSLLLLCAAPESGAAGGLA</sequence>
<dbReference type="InterPro" id="IPR006047">
    <property type="entry name" value="GH13_cat_dom"/>
</dbReference>
<dbReference type="NCBIfam" id="TIGR02100">
    <property type="entry name" value="glgX_debranch"/>
    <property type="match status" value="1"/>
</dbReference>
<dbReference type="InterPro" id="IPR011837">
    <property type="entry name" value="Glycogen_debranch_GlgX"/>
</dbReference>
<evidence type="ECO:0000256" key="1">
    <source>
        <dbReference type="ARBA" id="ARBA00008061"/>
    </source>
</evidence>
<evidence type="ECO:0000313" key="7">
    <source>
        <dbReference type="Proteomes" id="UP001606099"/>
    </source>
</evidence>
<organism evidence="6 7">
    <name type="scientific">Roseateles rivi</name>
    <dbReference type="NCBI Taxonomy" id="3299028"/>
    <lineage>
        <taxon>Bacteria</taxon>
        <taxon>Pseudomonadati</taxon>
        <taxon>Pseudomonadota</taxon>
        <taxon>Betaproteobacteria</taxon>
        <taxon>Burkholderiales</taxon>
        <taxon>Sphaerotilaceae</taxon>
        <taxon>Roseateles</taxon>
    </lineage>
</organism>
<keyword evidence="7" id="KW-1185">Reference proteome</keyword>
<keyword evidence="2 6" id="KW-0378">Hydrolase</keyword>
<evidence type="ECO:0000313" key="6">
    <source>
        <dbReference type="EMBL" id="MFG6447134.1"/>
    </source>
</evidence>
<evidence type="ECO:0000256" key="4">
    <source>
        <dbReference type="SAM" id="MobiDB-lite"/>
    </source>
</evidence>
<feature type="domain" description="Glycosyl hydrolase family 13 catalytic" evidence="5">
    <location>
        <begin position="182"/>
        <end position="600"/>
    </location>
</feature>
<dbReference type="Gene3D" id="2.60.40.10">
    <property type="entry name" value="Immunoglobulins"/>
    <property type="match status" value="1"/>
</dbReference>
<reference evidence="6 7" key="1">
    <citation type="submission" date="2024-08" db="EMBL/GenBank/DDBJ databases">
        <authorList>
            <person name="Lu H."/>
        </authorList>
    </citation>
    <scope>NUCLEOTIDE SEQUENCE [LARGE SCALE GENOMIC DNA]</scope>
    <source>
        <strain evidence="6 7">BYS180W</strain>
    </source>
</reference>
<accession>A0ABW7FS31</accession>
<dbReference type="InterPro" id="IPR044505">
    <property type="entry name" value="GlgX_Isoamylase_N_E_set"/>
</dbReference>
<protein>
    <submittedName>
        <fullName evidence="6">Glycogen debranching protein GlgX</fullName>
        <ecNumber evidence="6">3.2.1.196</ecNumber>
    </submittedName>
</protein>
<evidence type="ECO:0000259" key="5">
    <source>
        <dbReference type="SMART" id="SM00642"/>
    </source>
</evidence>
<dbReference type="GO" id="GO:0120549">
    <property type="term" value="F:limit dextrin alpha-1,6-maltotetraose-hydrolase activity"/>
    <property type="evidence" value="ECO:0007669"/>
    <property type="project" value="UniProtKB-EC"/>
</dbReference>
<feature type="region of interest" description="Disordered" evidence="4">
    <location>
        <begin position="499"/>
        <end position="519"/>
    </location>
</feature>
<dbReference type="RefSeq" id="WP_394458507.1">
    <property type="nucleotide sequence ID" value="NZ_JBIGHZ010000001.1"/>
</dbReference>
<dbReference type="SMART" id="SM00642">
    <property type="entry name" value="Aamy"/>
    <property type="match status" value="1"/>
</dbReference>
<keyword evidence="3 6" id="KW-0326">Glycosidase</keyword>
<dbReference type="SUPFAM" id="SSF81296">
    <property type="entry name" value="E set domains"/>
    <property type="match status" value="1"/>
</dbReference>
<evidence type="ECO:0000256" key="3">
    <source>
        <dbReference type="ARBA" id="ARBA00023295"/>
    </source>
</evidence>
<dbReference type="Gene3D" id="2.60.40.1180">
    <property type="entry name" value="Golgi alpha-mannosidase II"/>
    <property type="match status" value="1"/>
</dbReference>
<name>A0ABW7FS31_9BURK</name>